<feature type="coiled-coil region" evidence="1">
    <location>
        <begin position="717"/>
        <end position="812"/>
    </location>
</feature>
<keyword evidence="5" id="KW-1185">Reference proteome</keyword>
<feature type="domain" description="PH" evidence="3">
    <location>
        <begin position="30"/>
        <end position="134"/>
    </location>
</feature>
<reference evidence="4" key="1">
    <citation type="submission" date="2020-08" db="EMBL/GenBank/DDBJ databases">
        <title>Plant Genome Project.</title>
        <authorList>
            <person name="Zhang R.-G."/>
        </authorList>
    </citation>
    <scope>NUCLEOTIDE SEQUENCE</scope>
    <source>
        <strain evidence="4">WSP0</strain>
        <tissue evidence="4">Leaf</tissue>
    </source>
</reference>
<dbReference type="SMART" id="SM00233">
    <property type="entry name" value="PH"/>
    <property type="match status" value="2"/>
</dbReference>
<dbReference type="InterPro" id="IPR001849">
    <property type="entry name" value="PH_domain"/>
</dbReference>
<feature type="region of interest" description="Disordered" evidence="2">
    <location>
        <begin position="838"/>
        <end position="861"/>
    </location>
</feature>
<dbReference type="GO" id="GO:0005829">
    <property type="term" value="C:cytosol"/>
    <property type="evidence" value="ECO:0007669"/>
    <property type="project" value="GOC"/>
</dbReference>
<dbReference type="Proteomes" id="UP000823749">
    <property type="component" value="Chromosome 12"/>
</dbReference>
<dbReference type="GO" id="GO:0005802">
    <property type="term" value="C:trans-Golgi network"/>
    <property type="evidence" value="ECO:0007669"/>
    <property type="project" value="TreeGrafter"/>
</dbReference>
<dbReference type="SUPFAM" id="SSF50729">
    <property type="entry name" value="PH domain-like"/>
    <property type="match status" value="2"/>
</dbReference>
<comment type="caution">
    <text evidence="4">The sequence shown here is derived from an EMBL/GenBank/DDBJ whole genome shotgun (WGS) entry which is preliminary data.</text>
</comment>
<accession>A0AAV6HWD8</accession>
<dbReference type="GO" id="GO:0001881">
    <property type="term" value="P:receptor recycling"/>
    <property type="evidence" value="ECO:0007669"/>
    <property type="project" value="TreeGrafter"/>
</dbReference>
<dbReference type="InterPro" id="IPR045188">
    <property type="entry name" value="Boi1/Boi2-like"/>
</dbReference>
<evidence type="ECO:0000313" key="5">
    <source>
        <dbReference type="Proteomes" id="UP000823749"/>
    </source>
</evidence>
<dbReference type="FunFam" id="2.30.29.30:FF:000234">
    <property type="entry name" value="Pleckstrin homology (PH) domain-containing protein"/>
    <property type="match status" value="1"/>
</dbReference>
<dbReference type="PANTHER" id="PTHR22902">
    <property type="entry name" value="SESQUIPEDALIAN"/>
    <property type="match status" value="1"/>
</dbReference>
<dbReference type="PROSITE" id="PS50003">
    <property type="entry name" value="PH_DOMAIN"/>
    <property type="match status" value="1"/>
</dbReference>
<dbReference type="Gene3D" id="2.30.29.30">
    <property type="entry name" value="Pleckstrin-homology domain (PH domain)/Phosphotyrosine-binding domain (PTB)"/>
    <property type="match status" value="2"/>
</dbReference>
<protein>
    <recommendedName>
        <fullName evidence="3">PH domain-containing protein</fullName>
    </recommendedName>
</protein>
<dbReference type="GO" id="GO:0005769">
    <property type="term" value="C:early endosome"/>
    <property type="evidence" value="ECO:0007669"/>
    <property type="project" value="TreeGrafter"/>
</dbReference>
<dbReference type="AlphaFoldDB" id="A0AAV6HWD8"/>
<feature type="region of interest" description="Disordered" evidence="2">
    <location>
        <begin position="391"/>
        <end position="413"/>
    </location>
</feature>
<evidence type="ECO:0000256" key="1">
    <source>
        <dbReference type="SAM" id="Coils"/>
    </source>
</evidence>
<evidence type="ECO:0000313" key="4">
    <source>
        <dbReference type="EMBL" id="KAG5520432.1"/>
    </source>
</evidence>
<evidence type="ECO:0000256" key="2">
    <source>
        <dbReference type="SAM" id="MobiDB-lite"/>
    </source>
</evidence>
<dbReference type="PANTHER" id="PTHR22902:SF49">
    <property type="entry name" value="OS03G0666200 PROTEIN"/>
    <property type="match status" value="1"/>
</dbReference>
<sequence length="930" mass="102482">MASNGALSREGDTQTSLEKIKRQLASSSGRNLLQGPLLKRSETLRKWNERWVILDPTTGKMEYKIRRNEPTVKGTIVFDANSTITLSPVNFHGLPKYDGCCFYVGTPQKKDYFLCAETPGAARAWVSTLHATQLVLKAHKEAVNSLSGNGSARLGTVATVVAAANSTSQEASKEIEAAMQIAMRNALGSMMNRPIDGPMDDFTIMKETLLVKDEELQHLARDLRARDSTIKEIAEKLSETAEAAEAAASAAHTMDEQRRLACAEIERLAKNSEKQSASSMLKLKEFEEKAMVLSKEKDQLIKQRDSALQEAHLWRSELAKARERVVILEGAVVRAEEKVRVTEAEAEARLKEAAQNEAAALKEKQELLAYVNMLQAQLQRQQVDTKQVFEEKTESCSDNGNAPPRTKHVDPSEENVDKACLSVSRAIPVSGESVVCLAVDQPNLGRPIGDGEWSDIQATEATIADVREISPEAEGRSLDIPVLRKWNERWVILDLTTGKMEYKIRRNEPTVKGTIVFDANSTITLSPVNFHGLPKYDGCCFYVGTPQKKDYFLCAETPGAARAWVSTLHATQLVLKAHKEAVNSISGNGSAKLGTVATVVAAANSTSQEASKEIEAAMQIAMRNALGSMMNRPIDGPMDDFTIMKAPSSRLGAHETLRVKDEELQHLARDLRARDSTIKEIAEKLSETAEAAEAAASAAHTMDEQRRLACAEIERLAKDSENKFASSKLKLKESEEKAVVLSKEKDQLIKQRDSAIQEAHLWRSELAKARERVVILEGAVVRAEEKVRIAEADAEARIKEAVQNEAAALKEKQELLAYVNMLKAQLQRQQVDTKQVFEEKTESCSDNSNAPPRTKHVDPSEENVDKACLSVSRAIPVSGESVVCLAVDQPNLGRPIGDGEWSDIQATEATIADVRNFTRCRREKLGYTCC</sequence>
<dbReference type="InterPro" id="IPR011993">
    <property type="entry name" value="PH-like_dom_sf"/>
</dbReference>
<evidence type="ECO:0000259" key="3">
    <source>
        <dbReference type="PROSITE" id="PS50003"/>
    </source>
</evidence>
<keyword evidence="1" id="KW-0175">Coiled coil</keyword>
<proteinExistence type="predicted"/>
<feature type="coiled-coil region" evidence="1">
    <location>
        <begin position="283"/>
        <end position="364"/>
    </location>
</feature>
<organism evidence="4 5">
    <name type="scientific">Rhododendron griersonianum</name>
    <dbReference type="NCBI Taxonomy" id="479676"/>
    <lineage>
        <taxon>Eukaryota</taxon>
        <taxon>Viridiplantae</taxon>
        <taxon>Streptophyta</taxon>
        <taxon>Embryophyta</taxon>
        <taxon>Tracheophyta</taxon>
        <taxon>Spermatophyta</taxon>
        <taxon>Magnoliopsida</taxon>
        <taxon>eudicotyledons</taxon>
        <taxon>Gunneridae</taxon>
        <taxon>Pentapetalae</taxon>
        <taxon>asterids</taxon>
        <taxon>Ericales</taxon>
        <taxon>Ericaceae</taxon>
        <taxon>Ericoideae</taxon>
        <taxon>Rhodoreae</taxon>
        <taxon>Rhododendron</taxon>
    </lineage>
</organism>
<dbReference type="EMBL" id="JACTNZ010000012">
    <property type="protein sequence ID" value="KAG5520432.1"/>
    <property type="molecule type" value="Genomic_DNA"/>
</dbReference>
<dbReference type="GO" id="GO:0055037">
    <property type="term" value="C:recycling endosome"/>
    <property type="evidence" value="ECO:0007669"/>
    <property type="project" value="TreeGrafter"/>
</dbReference>
<dbReference type="CDD" id="cd00821">
    <property type="entry name" value="PH"/>
    <property type="match status" value="2"/>
</dbReference>
<name>A0AAV6HWD8_9ERIC</name>
<dbReference type="GO" id="GO:0007032">
    <property type="term" value="P:endosome organization"/>
    <property type="evidence" value="ECO:0007669"/>
    <property type="project" value="TreeGrafter"/>
</dbReference>
<gene>
    <name evidence="4" type="ORF">RHGRI_033125</name>
</gene>
<dbReference type="GO" id="GO:0042147">
    <property type="term" value="P:retrograde transport, endosome to Golgi"/>
    <property type="evidence" value="ECO:0007669"/>
    <property type="project" value="TreeGrafter"/>
</dbReference>